<dbReference type="PROSITE" id="PS51354">
    <property type="entry name" value="GLUTAREDOXIN_2"/>
    <property type="match status" value="1"/>
</dbReference>
<keyword evidence="3" id="KW-1185">Reference proteome</keyword>
<organism evidence="2 3">
    <name type="scientific">Rasiella rasia</name>
    <dbReference type="NCBI Taxonomy" id="2744027"/>
    <lineage>
        <taxon>Bacteria</taxon>
        <taxon>Pseudomonadati</taxon>
        <taxon>Bacteroidota</taxon>
        <taxon>Flavobacteriia</taxon>
        <taxon>Flavobacteriales</taxon>
        <taxon>Flavobacteriaceae</taxon>
        <taxon>Rasiella</taxon>
    </lineage>
</organism>
<feature type="chain" id="PRO_5026261583" description="Glutaredoxin domain-containing protein" evidence="1">
    <location>
        <begin position="20"/>
        <end position="205"/>
    </location>
</feature>
<evidence type="ECO:0000313" key="2">
    <source>
        <dbReference type="EMBL" id="QIE59002.1"/>
    </source>
</evidence>
<name>A0A6G6GKC0_9FLAO</name>
<dbReference type="AlphaFoldDB" id="A0A6G6GKC0"/>
<reference evidence="2 3" key="1">
    <citation type="submission" date="2020-02" db="EMBL/GenBank/DDBJ databases">
        <title>Complete genome sequence of Flavobacteriaceae bacterium.</title>
        <authorList>
            <person name="Kim S.-J."/>
            <person name="Kim Y.-S."/>
            <person name="Kim K.-H."/>
        </authorList>
    </citation>
    <scope>NUCLEOTIDE SEQUENCE [LARGE SCALE GENOMIC DNA]</scope>
    <source>
        <strain evidence="2 3">RR4-40</strain>
    </source>
</reference>
<evidence type="ECO:0000313" key="3">
    <source>
        <dbReference type="Proteomes" id="UP000505306"/>
    </source>
</evidence>
<evidence type="ECO:0008006" key="4">
    <source>
        <dbReference type="Google" id="ProtNLM"/>
    </source>
</evidence>
<keyword evidence="1" id="KW-0732">Signal</keyword>
<sequence>MLKKLLFITVLLASFGSYAQGLKVLITEKKKGKRIVLVAENKTTDTLNVFLMVNAQGYRKSASKPVIKNIPPKAKVPMITLIELSGEESTYTYDLIVNEEELDINISHDNQVKDIERTIDGRLVLFSADGCEKCTVLSDSLTKRRIDHRVFNINENPVVYRQFMAFIERKLTSETKIRFPVIWNKDEAVFGYDDLEKTISELAKQ</sequence>
<accession>A0A6G6GKC0</accession>
<dbReference type="InterPro" id="IPR036249">
    <property type="entry name" value="Thioredoxin-like_sf"/>
</dbReference>
<feature type="signal peptide" evidence="1">
    <location>
        <begin position="1"/>
        <end position="19"/>
    </location>
</feature>
<dbReference type="SUPFAM" id="SSF52833">
    <property type="entry name" value="Thioredoxin-like"/>
    <property type="match status" value="1"/>
</dbReference>
<dbReference type="RefSeq" id="WP_164679033.1">
    <property type="nucleotide sequence ID" value="NZ_CP049057.1"/>
</dbReference>
<dbReference type="Proteomes" id="UP000505306">
    <property type="component" value="Chromosome"/>
</dbReference>
<gene>
    <name evidence="2" type="ORF">G5B37_05325</name>
</gene>
<dbReference type="KEGG" id="mgel:G5B37_05325"/>
<evidence type="ECO:0000256" key="1">
    <source>
        <dbReference type="SAM" id="SignalP"/>
    </source>
</evidence>
<dbReference type="EMBL" id="CP049057">
    <property type="protein sequence ID" value="QIE59002.1"/>
    <property type="molecule type" value="Genomic_DNA"/>
</dbReference>
<proteinExistence type="predicted"/>
<dbReference type="Gene3D" id="3.40.30.10">
    <property type="entry name" value="Glutaredoxin"/>
    <property type="match status" value="1"/>
</dbReference>
<protein>
    <recommendedName>
        <fullName evidence="4">Glutaredoxin domain-containing protein</fullName>
    </recommendedName>
</protein>